<feature type="compositionally biased region" description="Basic residues" evidence="1">
    <location>
        <begin position="194"/>
        <end position="204"/>
    </location>
</feature>
<evidence type="ECO:0000256" key="1">
    <source>
        <dbReference type="SAM" id="MobiDB-lite"/>
    </source>
</evidence>
<sequence length="204" mass="23186">MLAAALLFAAAPQADAEETISEEIYQWVQSTARQNYYFNKQHIYFGKDEKGNINLDILTVPVLKTYDSIQIQDVVSKRRWKGQSTAGYGDLAGCAEYLLFHVKEQTVEIVKHEDLDSDWGTLGTTTVKRTVKIADLSEKDVDAKFYHAILEYAEQHGSEIAARTEKEKGAKLTKEAQKQLEKGQQTDKDGKDAKKNKKEQKKRR</sequence>
<name>A0A1I3FXH6_SELRU</name>
<accession>A0A1I3FXH6</accession>
<dbReference type="AlphaFoldDB" id="A0A1I3FXH6"/>
<gene>
    <name evidence="2" type="ORF">SAMN04487861_11815</name>
</gene>
<evidence type="ECO:0000313" key="2">
    <source>
        <dbReference type="EMBL" id="SFI15933.1"/>
    </source>
</evidence>
<organism evidence="2 3">
    <name type="scientific">Selenomonas ruminantium</name>
    <dbReference type="NCBI Taxonomy" id="971"/>
    <lineage>
        <taxon>Bacteria</taxon>
        <taxon>Bacillati</taxon>
        <taxon>Bacillota</taxon>
        <taxon>Negativicutes</taxon>
        <taxon>Selenomonadales</taxon>
        <taxon>Selenomonadaceae</taxon>
        <taxon>Selenomonas</taxon>
    </lineage>
</organism>
<dbReference type="EMBL" id="FOQK01000018">
    <property type="protein sequence ID" value="SFI15933.1"/>
    <property type="molecule type" value="Genomic_DNA"/>
</dbReference>
<feature type="compositionally biased region" description="Basic and acidic residues" evidence="1">
    <location>
        <begin position="161"/>
        <end position="193"/>
    </location>
</feature>
<evidence type="ECO:0000313" key="3">
    <source>
        <dbReference type="Proteomes" id="UP000183639"/>
    </source>
</evidence>
<feature type="region of interest" description="Disordered" evidence="1">
    <location>
        <begin position="161"/>
        <end position="204"/>
    </location>
</feature>
<protein>
    <submittedName>
        <fullName evidence="2">Uncharacterized protein</fullName>
    </submittedName>
</protein>
<proteinExistence type="predicted"/>
<reference evidence="2 3" key="1">
    <citation type="submission" date="2016-10" db="EMBL/GenBank/DDBJ databases">
        <authorList>
            <person name="de Groot N.N."/>
        </authorList>
    </citation>
    <scope>NUCLEOTIDE SEQUENCE [LARGE SCALE GENOMIC DNA]</scope>
    <source>
        <strain evidence="2 3">Z108</strain>
    </source>
</reference>
<dbReference type="Proteomes" id="UP000183639">
    <property type="component" value="Unassembled WGS sequence"/>
</dbReference>